<dbReference type="InterPro" id="IPR042178">
    <property type="entry name" value="Serpin_sf_1"/>
</dbReference>
<feature type="chain" id="PRO_5030673688" description="Serpin domain-containing protein" evidence="5">
    <location>
        <begin position="23"/>
        <end position="912"/>
    </location>
</feature>
<evidence type="ECO:0000259" key="6">
    <source>
        <dbReference type="SMART" id="SM00093"/>
    </source>
</evidence>
<evidence type="ECO:0000313" key="7">
    <source>
        <dbReference type="EMBL" id="CAD7201555.1"/>
    </source>
</evidence>
<dbReference type="SMART" id="SM00093">
    <property type="entry name" value="SERPIN"/>
    <property type="match status" value="1"/>
</dbReference>
<dbReference type="InterPro" id="IPR000477">
    <property type="entry name" value="RT_dom"/>
</dbReference>
<comment type="similarity">
    <text evidence="3">Belongs to the serpin family.</text>
</comment>
<keyword evidence="2" id="KW-0722">Serine protease inhibitor</keyword>
<gene>
    <name evidence="7" type="ORF">TDIB3V08_LOCUS7751</name>
</gene>
<accession>A0A7R8VQ16</accession>
<dbReference type="InterPro" id="IPR036186">
    <property type="entry name" value="Serpin_sf"/>
</dbReference>
<dbReference type="Gene3D" id="3.30.497.10">
    <property type="entry name" value="Antithrombin, subunit I, domain 2"/>
    <property type="match status" value="2"/>
</dbReference>
<dbReference type="Pfam" id="PF00079">
    <property type="entry name" value="Serpin"/>
    <property type="match status" value="2"/>
</dbReference>
<name>A0A7R8VQ16_TIMDO</name>
<keyword evidence="5" id="KW-0732">Signal</keyword>
<dbReference type="EMBL" id="OA568468">
    <property type="protein sequence ID" value="CAD7201555.1"/>
    <property type="molecule type" value="Genomic_DNA"/>
</dbReference>
<dbReference type="InterPro" id="IPR042185">
    <property type="entry name" value="Serpin_sf_2"/>
</dbReference>
<dbReference type="Pfam" id="PF00078">
    <property type="entry name" value="RVT_1"/>
    <property type="match status" value="1"/>
</dbReference>
<dbReference type="GO" id="GO:0004867">
    <property type="term" value="F:serine-type endopeptidase inhibitor activity"/>
    <property type="evidence" value="ECO:0007669"/>
    <property type="project" value="UniProtKB-KW"/>
</dbReference>
<keyword evidence="1" id="KW-0646">Protease inhibitor</keyword>
<protein>
    <recommendedName>
        <fullName evidence="6">Serpin domain-containing protein</fullName>
    </recommendedName>
</protein>
<proteinExistence type="inferred from homology"/>
<dbReference type="SUPFAM" id="SSF56574">
    <property type="entry name" value="Serpins"/>
    <property type="match status" value="1"/>
</dbReference>
<dbReference type="InterPro" id="IPR000215">
    <property type="entry name" value="Serpin_fam"/>
</dbReference>
<feature type="region of interest" description="Disordered" evidence="4">
    <location>
        <begin position="461"/>
        <end position="511"/>
    </location>
</feature>
<evidence type="ECO:0000256" key="2">
    <source>
        <dbReference type="ARBA" id="ARBA00022900"/>
    </source>
</evidence>
<dbReference type="PANTHER" id="PTHR11461">
    <property type="entry name" value="SERINE PROTEASE INHIBITOR, SERPIN"/>
    <property type="match status" value="1"/>
</dbReference>
<dbReference type="InterPro" id="IPR023796">
    <property type="entry name" value="Serpin_dom"/>
</dbReference>
<sequence length="912" mass="103485">MRDHTLGNLLILLGMISLLTTAQDPHGSVDISNLDPVLFVSRGLKKFALDLLAESSIQGGPNLNLVVSPYSVWALLVLIMEGAGGETANQIRAAINIKQNTKMQRQGYLMLEDKLRWLVIAFADDLIIVVEGNSRRSLEERSNRVLDGLVRWCKSVKLKMALAKTTFMLFKGKMVRNPSTKVEGKNLRRSQTVRYLGVTLDENRNFTAHIEEVMGRAQRVMNKIISTGRRRFHLPMRIIKTYHHAILHSIVDYAACVWAHRLNNVVPARAVRSIQRNVLLRLTGAYRTVATDALNVALGVWPLYILVKKRAIGYWKRKNNWDKRHWESSETGRRAYQLFPDFVERIDNAHLEPSPGLVQFITGKGPYLESLRNMGLVKTDRCECGEVGTPEHVVLERARTLEIRRPNQQEVQGRLVGDILRDPAHWRFLDKLAAEASERAKMKYIRALREGRGLRQRLNRWRRRGGGETSDSDEVSYRDSDEEGDNNEDNERYEDRSTGSGTETDAGEMPGSGKYEALWDWHTSQLMNPEVYWDSPVISEGSSFQPINGKDEGKERGRMGESCDCRFLFLDRRRLGLGLVRALGVKMELGGCSAAPFYHRGNGYSRSVISYLDTSSIELHSVNALFTDLNRPIDPNFRNIAMSNYHCNVIPVNFGNPVASAESVNKWVSRATHQHISELVLPDDLINPELLLANAIFFRGQWKIPFNKNVTFLDKFYNEEGVELGKVQMMFHNGPFLHGFLDDIDAHFLELPYEGDQFCMLLVLPREKAPLLPVLKKLKSIPLDEVYMKLKKEYEEFMEDGVNVFLPRLSVTSDFVLNGVLQQLGIVDVFEETLANLSGISSRKLYLSKLIHKAQIQITEEGTIASAATAASFSDRTFPTQFIANRPFAYFIIQKELKIVLFAGKVAFPNTA</sequence>
<dbReference type="Gene3D" id="2.30.39.10">
    <property type="entry name" value="Alpha-1-antitrypsin, domain 1"/>
    <property type="match status" value="1"/>
</dbReference>
<dbReference type="PANTHER" id="PTHR11461:SF367">
    <property type="entry name" value="GH21475P-RELATED"/>
    <property type="match status" value="1"/>
</dbReference>
<reference evidence="7" key="1">
    <citation type="submission" date="2020-11" db="EMBL/GenBank/DDBJ databases">
        <authorList>
            <person name="Tran Van P."/>
        </authorList>
    </citation>
    <scope>NUCLEOTIDE SEQUENCE</scope>
</reference>
<evidence type="ECO:0000256" key="5">
    <source>
        <dbReference type="SAM" id="SignalP"/>
    </source>
</evidence>
<evidence type="ECO:0000256" key="3">
    <source>
        <dbReference type="RuleBase" id="RU000411"/>
    </source>
</evidence>
<evidence type="ECO:0000256" key="4">
    <source>
        <dbReference type="SAM" id="MobiDB-lite"/>
    </source>
</evidence>
<feature type="signal peptide" evidence="5">
    <location>
        <begin position="1"/>
        <end position="22"/>
    </location>
</feature>
<organism evidence="7">
    <name type="scientific">Timema douglasi</name>
    <name type="common">Walking stick</name>
    <dbReference type="NCBI Taxonomy" id="61478"/>
    <lineage>
        <taxon>Eukaryota</taxon>
        <taxon>Metazoa</taxon>
        <taxon>Ecdysozoa</taxon>
        <taxon>Arthropoda</taxon>
        <taxon>Hexapoda</taxon>
        <taxon>Insecta</taxon>
        <taxon>Pterygota</taxon>
        <taxon>Neoptera</taxon>
        <taxon>Polyneoptera</taxon>
        <taxon>Phasmatodea</taxon>
        <taxon>Timematodea</taxon>
        <taxon>Timematoidea</taxon>
        <taxon>Timematidae</taxon>
        <taxon>Timema</taxon>
    </lineage>
</organism>
<feature type="compositionally biased region" description="Acidic residues" evidence="4">
    <location>
        <begin position="470"/>
        <end position="488"/>
    </location>
</feature>
<dbReference type="GO" id="GO:0005615">
    <property type="term" value="C:extracellular space"/>
    <property type="evidence" value="ECO:0007669"/>
    <property type="project" value="InterPro"/>
</dbReference>
<dbReference type="AlphaFoldDB" id="A0A7R8VQ16"/>
<evidence type="ECO:0000256" key="1">
    <source>
        <dbReference type="ARBA" id="ARBA00022690"/>
    </source>
</evidence>
<feature type="domain" description="Serpin" evidence="6">
    <location>
        <begin position="577"/>
        <end position="909"/>
    </location>
</feature>